<organism evidence="2 3">
    <name type="scientific">Christiangramia crocea</name>
    <dbReference type="NCBI Taxonomy" id="2904124"/>
    <lineage>
        <taxon>Bacteria</taxon>
        <taxon>Pseudomonadati</taxon>
        <taxon>Bacteroidota</taxon>
        <taxon>Flavobacteriia</taxon>
        <taxon>Flavobacteriales</taxon>
        <taxon>Flavobacteriaceae</taxon>
        <taxon>Christiangramia</taxon>
    </lineage>
</organism>
<dbReference type="PRINTS" id="PR00420">
    <property type="entry name" value="RNGMNOXGNASE"/>
</dbReference>
<gene>
    <name evidence="2" type="ORF">LU635_11930</name>
</gene>
<evidence type="ECO:0000259" key="1">
    <source>
        <dbReference type="Pfam" id="PF01494"/>
    </source>
</evidence>
<feature type="domain" description="FAD-binding" evidence="1">
    <location>
        <begin position="4"/>
        <end position="72"/>
    </location>
</feature>
<dbReference type="Pfam" id="PF01494">
    <property type="entry name" value="FAD_binding_3"/>
    <property type="match status" value="1"/>
</dbReference>
<sequence>MKNTHVIIIGGGLAGLTAAIHLSHKNIEVILIEKEGYPHHKVCGEYLSKEVIPYLNMLGLDLNALNPAEINRLEYSSPAGRTTHCDLELGGLGISRYALDNYFFRQSISPRSKIIHDLVTEIRFENNEFLVKLSGGKELRSDFVLGAYGKRSNLDKKLNRKFFDRLSGWLAVKAHYKKDSFPEDLVSLHNFNGGYCGLSKTENGSVNACYLATYKSFKPYRNTEEYKEQVLMKNPLLRDFFLNSEILFEKELSIAQVSFDKKDLLEDHILMLGDAAGLIHPLCGNGMAMAIHSAKLASENIIQFYENRNLSRYNVETNYQNNWNREFKSRIKAGRLLQKILLNKPLSEITQGIVMNFPAVMPHIIRKTHGKPIYV</sequence>
<reference evidence="2" key="1">
    <citation type="submission" date="2021-12" db="EMBL/GenBank/DDBJ databases">
        <title>Description of Gramella crocea sp. nov., a new bacterium isolated from activated sludge.</title>
        <authorList>
            <person name="Zhang X."/>
        </authorList>
    </citation>
    <scope>NUCLEOTIDE SEQUENCE</scope>
    <source>
        <strain evidence="2">YB25</strain>
    </source>
</reference>
<evidence type="ECO:0000313" key="2">
    <source>
        <dbReference type="EMBL" id="MCG9972348.1"/>
    </source>
</evidence>
<dbReference type="PANTHER" id="PTHR42685">
    <property type="entry name" value="GERANYLGERANYL DIPHOSPHATE REDUCTASE"/>
    <property type="match status" value="1"/>
</dbReference>
<dbReference type="SUPFAM" id="SSF51905">
    <property type="entry name" value="FAD/NAD(P)-binding domain"/>
    <property type="match status" value="1"/>
</dbReference>
<dbReference type="Gene3D" id="3.50.50.60">
    <property type="entry name" value="FAD/NAD(P)-binding domain"/>
    <property type="match status" value="1"/>
</dbReference>
<protein>
    <submittedName>
        <fullName evidence="2">NAD(P)/FAD-dependent oxidoreductase</fullName>
    </submittedName>
</protein>
<dbReference type="RefSeq" id="WP_240099517.1">
    <property type="nucleotide sequence ID" value="NZ_JAJSON010000025.1"/>
</dbReference>
<dbReference type="PANTHER" id="PTHR42685:SF22">
    <property type="entry name" value="CONDITIONED MEDIUM FACTOR RECEPTOR 1"/>
    <property type="match status" value="1"/>
</dbReference>
<proteinExistence type="predicted"/>
<dbReference type="EMBL" id="JAJSON010000025">
    <property type="protein sequence ID" value="MCG9972348.1"/>
    <property type="molecule type" value="Genomic_DNA"/>
</dbReference>
<evidence type="ECO:0000313" key="3">
    <source>
        <dbReference type="Proteomes" id="UP001139344"/>
    </source>
</evidence>
<name>A0A9X2A8Z4_9FLAO</name>
<dbReference type="InterPro" id="IPR050407">
    <property type="entry name" value="Geranylgeranyl_reductase"/>
</dbReference>
<keyword evidence="3" id="KW-1185">Reference proteome</keyword>
<dbReference type="InterPro" id="IPR002938">
    <property type="entry name" value="FAD-bd"/>
</dbReference>
<accession>A0A9X2A8Z4</accession>
<comment type="caution">
    <text evidence="2">The sequence shown here is derived from an EMBL/GenBank/DDBJ whole genome shotgun (WGS) entry which is preliminary data.</text>
</comment>
<dbReference type="InterPro" id="IPR036188">
    <property type="entry name" value="FAD/NAD-bd_sf"/>
</dbReference>
<dbReference type="GO" id="GO:0071949">
    <property type="term" value="F:FAD binding"/>
    <property type="evidence" value="ECO:0007669"/>
    <property type="project" value="InterPro"/>
</dbReference>
<dbReference type="AlphaFoldDB" id="A0A9X2A8Z4"/>
<dbReference type="Proteomes" id="UP001139344">
    <property type="component" value="Unassembled WGS sequence"/>
</dbReference>